<protein>
    <recommendedName>
        <fullName evidence="2">TauD/TfdA-like domain-containing protein</fullName>
    </recommendedName>
</protein>
<dbReference type="GO" id="GO:0016706">
    <property type="term" value="F:2-oxoglutarate-dependent dioxygenase activity"/>
    <property type="evidence" value="ECO:0007669"/>
    <property type="project" value="UniProtKB-ARBA"/>
</dbReference>
<organism evidence="3">
    <name type="scientific">Salmonella enterica I</name>
    <dbReference type="NCBI Taxonomy" id="59201"/>
    <lineage>
        <taxon>Bacteria</taxon>
        <taxon>Pseudomonadati</taxon>
        <taxon>Pseudomonadota</taxon>
        <taxon>Gammaproteobacteria</taxon>
        <taxon>Enterobacterales</taxon>
        <taxon>Enterobacteriaceae</taxon>
        <taxon>Salmonella</taxon>
    </lineage>
</organism>
<evidence type="ECO:0000313" key="3">
    <source>
        <dbReference type="EMBL" id="MLU99875.1"/>
    </source>
</evidence>
<evidence type="ECO:0000259" key="2">
    <source>
        <dbReference type="Pfam" id="PF02668"/>
    </source>
</evidence>
<dbReference type="InterPro" id="IPR003819">
    <property type="entry name" value="TauD/TfdA-like"/>
</dbReference>
<proteinExistence type="predicted"/>
<name>A0A3R0XEZ0_SALET</name>
<dbReference type="SUPFAM" id="SSF51197">
    <property type="entry name" value="Clavaminate synthase-like"/>
    <property type="match status" value="1"/>
</dbReference>
<comment type="caution">
    <text evidence="3">The sequence shown here is derived from an EMBL/GenBank/DDBJ whole genome shotgun (WGS) entry which is preliminary data.</text>
</comment>
<keyword evidence="1" id="KW-0560">Oxidoreductase</keyword>
<dbReference type="AlphaFoldDB" id="A0A3R0XEZ0"/>
<feature type="domain" description="TauD/TfdA-like" evidence="2">
    <location>
        <begin position="5"/>
        <end position="54"/>
    </location>
</feature>
<dbReference type="Pfam" id="PF02668">
    <property type="entry name" value="TauD"/>
    <property type="match status" value="1"/>
</dbReference>
<dbReference type="InterPro" id="IPR042098">
    <property type="entry name" value="TauD-like_sf"/>
</dbReference>
<sequence length="74" mass="8591">MSLSKRSLTELTEVANQTADTLMWKPGDFLIFNNRRALHGRKAIQGIRWLQRCYGSRMIPVFTKINPVEGFNHE</sequence>
<evidence type="ECO:0000256" key="1">
    <source>
        <dbReference type="ARBA" id="ARBA00023002"/>
    </source>
</evidence>
<dbReference type="EMBL" id="RVHM01000059">
    <property type="protein sequence ID" value="MLU99875.1"/>
    <property type="molecule type" value="Genomic_DNA"/>
</dbReference>
<reference evidence="3" key="1">
    <citation type="submission" date="2018-07" db="EMBL/GenBank/DDBJ databases">
        <authorList>
            <person name="Ashton P.M."/>
            <person name="Dallman T."/>
            <person name="Nair S."/>
            <person name="De Pinna E."/>
            <person name="Peters T."/>
            <person name="Grant K."/>
        </authorList>
    </citation>
    <scope>NUCLEOTIDE SEQUENCE [LARGE SCALE GENOMIC DNA]</scope>
    <source>
        <strain evidence="3">157339</strain>
    </source>
</reference>
<accession>A0A3R0XEZ0</accession>
<gene>
    <name evidence="3" type="ORF">DRU74_24730</name>
</gene>
<dbReference type="Gene3D" id="3.60.130.10">
    <property type="entry name" value="Clavaminate synthase-like"/>
    <property type="match status" value="1"/>
</dbReference>
<dbReference type="Proteomes" id="UP000885374">
    <property type="component" value="Unassembled WGS sequence"/>
</dbReference>